<dbReference type="InterPro" id="IPR013783">
    <property type="entry name" value="Ig-like_fold"/>
</dbReference>
<protein>
    <recommendedName>
        <fullName evidence="1">Fibronectin type-III domain-containing protein</fullName>
    </recommendedName>
</protein>
<evidence type="ECO:0000259" key="1">
    <source>
        <dbReference type="Pfam" id="PF00041"/>
    </source>
</evidence>
<dbReference type="SUPFAM" id="SSF49265">
    <property type="entry name" value="Fibronectin type III"/>
    <property type="match status" value="1"/>
</dbReference>
<organism evidence="2 3">
    <name type="scientific">Ladona fulva</name>
    <name type="common">Scarce chaser dragonfly</name>
    <name type="synonym">Libellula fulva</name>
    <dbReference type="NCBI Taxonomy" id="123851"/>
    <lineage>
        <taxon>Eukaryota</taxon>
        <taxon>Metazoa</taxon>
        <taxon>Ecdysozoa</taxon>
        <taxon>Arthropoda</taxon>
        <taxon>Hexapoda</taxon>
        <taxon>Insecta</taxon>
        <taxon>Pterygota</taxon>
        <taxon>Palaeoptera</taxon>
        <taxon>Odonata</taxon>
        <taxon>Epiprocta</taxon>
        <taxon>Anisoptera</taxon>
        <taxon>Libelluloidea</taxon>
        <taxon>Libellulidae</taxon>
        <taxon>Ladona</taxon>
    </lineage>
</organism>
<dbReference type="Proteomes" id="UP000792457">
    <property type="component" value="Unassembled WGS sequence"/>
</dbReference>
<gene>
    <name evidence="2" type="ORF">J437_LFUL006043</name>
</gene>
<dbReference type="Pfam" id="PF00041">
    <property type="entry name" value="fn3"/>
    <property type="match status" value="1"/>
</dbReference>
<accession>A0A8K0K0Z4</accession>
<dbReference type="InterPro" id="IPR036116">
    <property type="entry name" value="FN3_sf"/>
</dbReference>
<evidence type="ECO:0000313" key="3">
    <source>
        <dbReference type="Proteomes" id="UP000792457"/>
    </source>
</evidence>
<proteinExistence type="predicted"/>
<comment type="caution">
    <text evidence="2">The sequence shown here is derived from an EMBL/GenBank/DDBJ whole genome shotgun (WGS) entry which is preliminary data.</text>
</comment>
<reference evidence="2" key="1">
    <citation type="submission" date="2013-04" db="EMBL/GenBank/DDBJ databases">
        <authorList>
            <person name="Qu J."/>
            <person name="Murali S.C."/>
            <person name="Bandaranaike D."/>
            <person name="Bellair M."/>
            <person name="Blankenburg K."/>
            <person name="Chao H."/>
            <person name="Dinh H."/>
            <person name="Doddapaneni H."/>
            <person name="Downs B."/>
            <person name="Dugan-Rocha S."/>
            <person name="Elkadiri S."/>
            <person name="Gnanaolivu R.D."/>
            <person name="Hernandez B."/>
            <person name="Javaid M."/>
            <person name="Jayaseelan J.C."/>
            <person name="Lee S."/>
            <person name="Li M."/>
            <person name="Ming W."/>
            <person name="Munidasa M."/>
            <person name="Muniz J."/>
            <person name="Nguyen L."/>
            <person name="Ongeri F."/>
            <person name="Osuji N."/>
            <person name="Pu L.-L."/>
            <person name="Puazo M."/>
            <person name="Qu C."/>
            <person name="Quiroz J."/>
            <person name="Raj R."/>
            <person name="Weissenberger G."/>
            <person name="Xin Y."/>
            <person name="Zou X."/>
            <person name="Han Y."/>
            <person name="Richards S."/>
            <person name="Worley K."/>
            <person name="Muzny D."/>
            <person name="Gibbs R."/>
        </authorList>
    </citation>
    <scope>NUCLEOTIDE SEQUENCE</scope>
    <source>
        <strain evidence="2">Sampled in the wild</strain>
    </source>
</reference>
<evidence type="ECO:0000313" key="2">
    <source>
        <dbReference type="EMBL" id="KAG8225881.1"/>
    </source>
</evidence>
<feature type="domain" description="Fibronectin type-III" evidence="1">
    <location>
        <begin position="68"/>
        <end position="114"/>
    </location>
</feature>
<name>A0A8K0K0Z4_LADFU</name>
<dbReference type="CDD" id="cd00063">
    <property type="entry name" value="FN3"/>
    <property type="match status" value="1"/>
</dbReference>
<dbReference type="OrthoDB" id="6138780at2759"/>
<reference evidence="2" key="2">
    <citation type="submission" date="2017-10" db="EMBL/GenBank/DDBJ databases">
        <title>Ladona fulva Genome sequencing and assembly.</title>
        <authorList>
            <person name="Murali S."/>
            <person name="Richards S."/>
            <person name="Bandaranaike D."/>
            <person name="Bellair M."/>
            <person name="Blankenburg K."/>
            <person name="Chao H."/>
            <person name="Dinh H."/>
            <person name="Doddapaneni H."/>
            <person name="Dugan-Rocha S."/>
            <person name="Elkadiri S."/>
            <person name="Gnanaolivu R."/>
            <person name="Hernandez B."/>
            <person name="Skinner E."/>
            <person name="Javaid M."/>
            <person name="Lee S."/>
            <person name="Li M."/>
            <person name="Ming W."/>
            <person name="Munidasa M."/>
            <person name="Muniz J."/>
            <person name="Nguyen L."/>
            <person name="Hughes D."/>
            <person name="Osuji N."/>
            <person name="Pu L.-L."/>
            <person name="Puazo M."/>
            <person name="Qu C."/>
            <person name="Quiroz J."/>
            <person name="Raj R."/>
            <person name="Weissenberger G."/>
            <person name="Xin Y."/>
            <person name="Zou X."/>
            <person name="Han Y."/>
            <person name="Worley K."/>
            <person name="Muzny D."/>
            <person name="Gibbs R."/>
        </authorList>
    </citation>
    <scope>NUCLEOTIDE SEQUENCE</scope>
    <source>
        <strain evidence="2">Sampled in the wild</strain>
    </source>
</reference>
<sequence>MAGNEVRARQRPSSGWRPDEGVGGACFQIDWRYGGNAILGVHFHLRRRLLCPEGEMLDISAPAGKPLITTAHNTSATSLLISWKPPPRDTIHGEFLGYRISYRPRDKGPEVVKEIYIRDPNIQASSLYSCAMLEPLMFSALTATFEGLDVLN</sequence>
<keyword evidence="3" id="KW-1185">Reference proteome</keyword>
<dbReference type="Gene3D" id="2.60.40.10">
    <property type="entry name" value="Immunoglobulins"/>
    <property type="match status" value="1"/>
</dbReference>
<dbReference type="EMBL" id="KZ308256">
    <property type="protein sequence ID" value="KAG8225881.1"/>
    <property type="molecule type" value="Genomic_DNA"/>
</dbReference>
<dbReference type="InterPro" id="IPR003961">
    <property type="entry name" value="FN3_dom"/>
</dbReference>
<dbReference type="AlphaFoldDB" id="A0A8K0K0Z4"/>